<keyword evidence="2" id="KW-1185">Reference proteome</keyword>
<dbReference type="Proteomes" id="UP000823775">
    <property type="component" value="Unassembled WGS sequence"/>
</dbReference>
<sequence length="104" mass="11993">EWVPFKACSLPRMPFHYSGCTMVTCFAIVTPSQRFPPYCNELHLMEWYVLGRFLFIRLCPWVTNITPTQPHSTPYYGLDRQIPIGLVEIPIGIFKIPIGHNPGK</sequence>
<proteinExistence type="predicted"/>
<gene>
    <name evidence="1" type="ORF">HAX54_001060</name>
</gene>
<dbReference type="EMBL" id="JACEIK010001038">
    <property type="protein sequence ID" value="MCD7465343.1"/>
    <property type="molecule type" value="Genomic_DNA"/>
</dbReference>
<comment type="caution">
    <text evidence="1">The sequence shown here is derived from an EMBL/GenBank/DDBJ whole genome shotgun (WGS) entry which is preliminary data.</text>
</comment>
<accession>A0ABS8T2L2</accession>
<feature type="non-terminal residue" evidence="1">
    <location>
        <position position="1"/>
    </location>
</feature>
<protein>
    <submittedName>
        <fullName evidence="1">Uncharacterized protein</fullName>
    </submittedName>
</protein>
<name>A0ABS8T2L2_DATST</name>
<organism evidence="1 2">
    <name type="scientific">Datura stramonium</name>
    <name type="common">Jimsonweed</name>
    <name type="synonym">Common thornapple</name>
    <dbReference type="NCBI Taxonomy" id="4076"/>
    <lineage>
        <taxon>Eukaryota</taxon>
        <taxon>Viridiplantae</taxon>
        <taxon>Streptophyta</taxon>
        <taxon>Embryophyta</taxon>
        <taxon>Tracheophyta</taxon>
        <taxon>Spermatophyta</taxon>
        <taxon>Magnoliopsida</taxon>
        <taxon>eudicotyledons</taxon>
        <taxon>Gunneridae</taxon>
        <taxon>Pentapetalae</taxon>
        <taxon>asterids</taxon>
        <taxon>lamiids</taxon>
        <taxon>Solanales</taxon>
        <taxon>Solanaceae</taxon>
        <taxon>Solanoideae</taxon>
        <taxon>Datureae</taxon>
        <taxon>Datura</taxon>
    </lineage>
</organism>
<reference evidence="1 2" key="1">
    <citation type="journal article" date="2021" name="BMC Genomics">
        <title>Datura genome reveals duplications of psychoactive alkaloid biosynthetic genes and high mutation rate following tissue culture.</title>
        <authorList>
            <person name="Rajewski A."/>
            <person name="Carter-House D."/>
            <person name="Stajich J."/>
            <person name="Litt A."/>
        </authorList>
    </citation>
    <scope>NUCLEOTIDE SEQUENCE [LARGE SCALE GENOMIC DNA]</scope>
    <source>
        <strain evidence="1">AR-01</strain>
    </source>
</reference>
<evidence type="ECO:0000313" key="1">
    <source>
        <dbReference type="EMBL" id="MCD7465343.1"/>
    </source>
</evidence>
<evidence type="ECO:0000313" key="2">
    <source>
        <dbReference type="Proteomes" id="UP000823775"/>
    </source>
</evidence>